<dbReference type="Proteomes" id="UP000828048">
    <property type="component" value="Chromosome 3"/>
</dbReference>
<keyword evidence="2" id="KW-1185">Reference proteome</keyword>
<organism evidence="1 2">
    <name type="scientific">Vaccinium darrowii</name>
    <dbReference type="NCBI Taxonomy" id="229202"/>
    <lineage>
        <taxon>Eukaryota</taxon>
        <taxon>Viridiplantae</taxon>
        <taxon>Streptophyta</taxon>
        <taxon>Embryophyta</taxon>
        <taxon>Tracheophyta</taxon>
        <taxon>Spermatophyta</taxon>
        <taxon>Magnoliopsida</taxon>
        <taxon>eudicotyledons</taxon>
        <taxon>Gunneridae</taxon>
        <taxon>Pentapetalae</taxon>
        <taxon>asterids</taxon>
        <taxon>Ericales</taxon>
        <taxon>Ericaceae</taxon>
        <taxon>Vaccinioideae</taxon>
        <taxon>Vaccinieae</taxon>
        <taxon>Vaccinium</taxon>
    </lineage>
</organism>
<protein>
    <submittedName>
        <fullName evidence="1">Uncharacterized protein</fullName>
    </submittedName>
</protein>
<name>A0ACB7YWV6_9ERIC</name>
<accession>A0ACB7YWV6</accession>
<gene>
    <name evidence="1" type="ORF">Vadar_016078</name>
</gene>
<reference evidence="1 2" key="1">
    <citation type="journal article" date="2021" name="Hortic Res">
        <title>High-quality reference genome and annotation aids understanding of berry development for evergreen blueberry (Vaccinium darrowii).</title>
        <authorList>
            <person name="Yu J."/>
            <person name="Hulse-Kemp A.M."/>
            <person name="Babiker E."/>
            <person name="Staton M."/>
        </authorList>
    </citation>
    <scope>NUCLEOTIDE SEQUENCE [LARGE SCALE GENOMIC DNA]</scope>
    <source>
        <strain evidence="2">cv. NJ 8807/NJ 8810</strain>
        <tissue evidence="1">Young leaf</tissue>
    </source>
</reference>
<evidence type="ECO:0000313" key="2">
    <source>
        <dbReference type="Proteomes" id="UP000828048"/>
    </source>
</evidence>
<proteinExistence type="predicted"/>
<comment type="caution">
    <text evidence="1">The sequence shown here is derived from an EMBL/GenBank/DDBJ whole genome shotgun (WGS) entry which is preliminary data.</text>
</comment>
<sequence length="96" mass="9684">MDKARDSASHTRKASGGEPGPDGSACWRGIGGAKVGFGVVVLQEARGGPGTDSVPDSPDSGRKATISVGTIPDILANLTRLILKELGNSPSNQSSP</sequence>
<dbReference type="EMBL" id="CM037153">
    <property type="protein sequence ID" value="KAH7857744.1"/>
    <property type="molecule type" value="Genomic_DNA"/>
</dbReference>
<evidence type="ECO:0000313" key="1">
    <source>
        <dbReference type="EMBL" id="KAH7857744.1"/>
    </source>
</evidence>